<protein>
    <submittedName>
        <fullName evidence="1">Uncharacterized protein</fullName>
    </submittedName>
</protein>
<sequence>MNVADADNPVFHAIGSAVCETDGFVFGALMTYTPGTDSLCVIDDDQAFDVQIEKLAVPSTEDGKRREFLESMMYFGIVDNHMVLMQSQALKSPQLESYLRWLLHGAEVLAGTNTFQLIDTPSTTVRQRMEAGKGVRAIKLDGEVLPPSAVARAAPGDQPPVGPAVAVAPTQRVDQISLVTSTVDDDDFGVLAALKKLFSPSQAARIDFAKLAGSNIQMSVTLRYKRNTTEDGQALMDTLGVALRNTDDLDTRIHLKDGGTIRGGDLKLDGKISLTAYDGQFSPSEVYEGMRQWLLSKVTTDELPAG</sequence>
<gene>
    <name evidence="1" type="ORF">SAMN04489708_117109</name>
</gene>
<evidence type="ECO:0000313" key="1">
    <source>
        <dbReference type="EMBL" id="SDP60769.1"/>
    </source>
</evidence>
<dbReference type="Proteomes" id="UP000199317">
    <property type="component" value="Unassembled WGS sequence"/>
</dbReference>
<dbReference type="AlphaFoldDB" id="A0A1H0U3L0"/>
<name>A0A1H0U3L0_9BURK</name>
<keyword evidence="2" id="KW-1185">Reference proteome</keyword>
<reference evidence="2" key="1">
    <citation type="submission" date="2016-10" db="EMBL/GenBank/DDBJ databases">
        <authorList>
            <person name="Varghese N."/>
            <person name="Submissions S."/>
        </authorList>
    </citation>
    <scope>NUCLEOTIDE SEQUENCE [LARGE SCALE GENOMIC DNA]</scope>
    <source>
        <strain evidence="2">DSM 17101</strain>
    </source>
</reference>
<evidence type="ECO:0000313" key="2">
    <source>
        <dbReference type="Proteomes" id="UP000199317"/>
    </source>
</evidence>
<organism evidence="1 2">
    <name type="scientific">Paracidovorax cattleyae</name>
    <dbReference type="NCBI Taxonomy" id="80868"/>
    <lineage>
        <taxon>Bacteria</taxon>
        <taxon>Pseudomonadati</taxon>
        <taxon>Pseudomonadota</taxon>
        <taxon>Betaproteobacteria</taxon>
        <taxon>Burkholderiales</taxon>
        <taxon>Comamonadaceae</taxon>
        <taxon>Paracidovorax</taxon>
    </lineage>
</organism>
<dbReference type="EMBL" id="FNJL01000017">
    <property type="protein sequence ID" value="SDP60769.1"/>
    <property type="molecule type" value="Genomic_DNA"/>
</dbReference>
<proteinExistence type="predicted"/>
<accession>A0A1H0U3L0</accession>